<dbReference type="PANTHER" id="PTHR24252:SF7">
    <property type="entry name" value="HYALIN"/>
    <property type="match status" value="1"/>
</dbReference>
<evidence type="ECO:0000256" key="5">
    <source>
        <dbReference type="RuleBase" id="RU363034"/>
    </source>
</evidence>
<reference evidence="7 8" key="1">
    <citation type="submission" date="2019-08" db="EMBL/GenBank/DDBJ databases">
        <title>The genome of the soybean aphid Biotype 1, its phylome, world population structure and adaptation to the North American continent.</title>
        <authorList>
            <person name="Giordano R."/>
            <person name="Donthu R.K."/>
            <person name="Hernandez A.G."/>
            <person name="Wright C.L."/>
            <person name="Zimin A.V."/>
        </authorList>
    </citation>
    <scope>NUCLEOTIDE SEQUENCE [LARGE SCALE GENOMIC DNA]</scope>
    <source>
        <tissue evidence="7">Whole aphids</tissue>
    </source>
</reference>
<dbReference type="InterPro" id="IPR009003">
    <property type="entry name" value="Peptidase_S1_PA"/>
</dbReference>
<dbReference type="Proteomes" id="UP000475862">
    <property type="component" value="Unassembled WGS sequence"/>
</dbReference>
<evidence type="ECO:0000256" key="4">
    <source>
        <dbReference type="ARBA" id="ARBA00023157"/>
    </source>
</evidence>
<dbReference type="PANTHER" id="PTHR24252">
    <property type="entry name" value="ACROSIN-RELATED"/>
    <property type="match status" value="1"/>
</dbReference>
<dbReference type="InterPro" id="IPR001254">
    <property type="entry name" value="Trypsin_dom"/>
</dbReference>
<keyword evidence="8" id="KW-1185">Reference proteome</keyword>
<dbReference type="GO" id="GO:0004252">
    <property type="term" value="F:serine-type endopeptidase activity"/>
    <property type="evidence" value="ECO:0007669"/>
    <property type="project" value="InterPro"/>
</dbReference>
<dbReference type="SMART" id="SM00020">
    <property type="entry name" value="Tryp_SPc"/>
    <property type="match status" value="1"/>
</dbReference>
<evidence type="ECO:0000256" key="1">
    <source>
        <dbReference type="ARBA" id="ARBA00022670"/>
    </source>
</evidence>
<keyword evidence="3 5" id="KW-0720">Serine protease</keyword>
<evidence type="ECO:0000256" key="2">
    <source>
        <dbReference type="ARBA" id="ARBA00022801"/>
    </source>
</evidence>
<dbReference type="InterPro" id="IPR001314">
    <property type="entry name" value="Peptidase_S1A"/>
</dbReference>
<dbReference type="GO" id="GO:0006508">
    <property type="term" value="P:proteolysis"/>
    <property type="evidence" value="ECO:0007669"/>
    <property type="project" value="UniProtKB-KW"/>
</dbReference>
<evidence type="ECO:0000256" key="3">
    <source>
        <dbReference type="ARBA" id="ARBA00022825"/>
    </source>
</evidence>
<accession>A0A6G0TC05</accession>
<dbReference type="PRINTS" id="PR00722">
    <property type="entry name" value="CHYMOTRYPSIN"/>
</dbReference>
<dbReference type="InterPro" id="IPR043504">
    <property type="entry name" value="Peptidase_S1_PA_chymotrypsin"/>
</dbReference>
<evidence type="ECO:0000313" key="7">
    <source>
        <dbReference type="EMBL" id="KAE9529761.1"/>
    </source>
</evidence>
<proteinExistence type="predicted"/>
<comment type="caution">
    <text evidence="7">The sequence shown here is derived from an EMBL/GenBank/DDBJ whole genome shotgun (WGS) entry which is preliminary data.</text>
</comment>
<dbReference type="InterPro" id="IPR033116">
    <property type="entry name" value="TRYPSIN_SER"/>
</dbReference>
<evidence type="ECO:0000313" key="8">
    <source>
        <dbReference type="Proteomes" id="UP000475862"/>
    </source>
</evidence>
<dbReference type="Gene3D" id="2.40.10.10">
    <property type="entry name" value="Trypsin-like serine proteases"/>
    <property type="match status" value="1"/>
</dbReference>
<dbReference type="PROSITE" id="PS00135">
    <property type="entry name" value="TRYPSIN_SER"/>
    <property type="match status" value="1"/>
</dbReference>
<dbReference type="OrthoDB" id="5979691at2759"/>
<dbReference type="InterPro" id="IPR018114">
    <property type="entry name" value="TRYPSIN_HIS"/>
</dbReference>
<protein>
    <recommendedName>
        <fullName evidence="6">Peptidase S1 domain-containing protein</fullName>
    </recommendedName>
</protein>
<gene>
    <name evidence="7" type="ORF">AGLY_011857</name>
</gene>
<organism evidence="7 8">
    <name type="scientific">Aphis glycines</name>
    <name type="common">Soybean aphid</name>
    <dbReference type="NCBI Taxonomy" id="307491"/>
    <lineage>
        <taxon>Eukaryota</taxon>
        <taxon>Metazoa</taxon>
        <taxon>Ecdysozoa</taxon>
        <taxon>Arthropoda</taxon>
        <taxon>Hexapoda</taxon>
        <taxon>Insecta</taxon>
        <taxon>Pterygota</taxon>
        <taxon>Neoptera</taxon>
        <taxon>Paraneoptera</taxon>
        <taxon>Hemiptera</taxon>
        <taxon>Sternorrhyncha</taxon>
        <taxon>Aphidomorpha</taxon>
        <taxon>Aphidoidea</taxon>
        <taxon>Aphididae</taxon>
        <taxon>Aphidini</taxon>
        <taxon>Aphis</taxon>
        <taxon>Aphis</taxon>
    </lineage>
</organism>
<sequence>MKHLFYVRLVLGDKMRVEWLNIPLLIYYISVGQANETCACYLYFSNYQQHAVCGTRVVSHQLNQRRWPQTKIIGGSTTPYGAYPWQVELQAYKDGWEHHCGGALISETIALTAAHCLKDFKKSQLRIIVGKHNLAKNDKHEKTYRVQKALVHPEFRKDGPHSHDIAILKINSLNSKGVKFDTHVQPICLPDYYTKSNDVDWCTVTGWGAQKQDDMTSLPKVLQAASVPLLDLETCRHDDVYGGRHQFILDSMLCAGSLEGGVDACGGDSGGPLACQVNGKFILTGVVSWGDGCARLFIILPRASQYFMICNIIIRVNMLDTKFSPRIGHIYRANNLYLCNIWHLLINVTWTNKFKVFCFCRFCSLRQHCYRLKLSLEQRLHHIFSPLTNQPAKNPKH</sequence>
<evidence type="ECO:0000259" key="6">
    <source>
        <dbReference type="PROSITE" id="PS50240"/>
    </source>
</evidence>
<keyword evidence="2 5" id="KW-0378">Hydrolase</keyword>
<keyword evidence="1 5" id="KW-0645">Protease</keyword>
<feature type="domain" description="Peptidase S1" evidence="6">
    <location>
        <begin position="72"/>
        <end position="356"/>
    </location>
</feature>
<dbReference type="EMBL" id="VYZN01000044">
    <property type="protein sequence ID" value="KAE9529761.1"/>
    <property type="molecule type" value="Genomic_DNA"/>
</dbReference>
<dbReference type="CDD" id="cd00190">
    <property type="entry name" value="Tryp_SPc"/>
    <property type="match status" value="1"/>
</dbReference>
<dbReference type="AlphaFoldDB" id="A0A6G0TC05"/>
<dbReference type="PROSITE" id="PS00134">
    <property type="entry name" value="TRYPSIN_HIS"/>
    <property type="match status" value="1"/>
</dbReference>
<dbReference type="SUPFAM" id="SSF50494">
    <property type="entry name" value="Trypsin-like serine proteases"/>
    <property type="match status" value="1"/>
</dbReference>
<name>A0A6G0TC05_APHGL</name>
<keyword evidence="4" id="KW-1015">Disulfide bond</keyword>
<dbReference type="PROSITE" id="PS50240">
    <property type="entry name" value="TRYPSIN_DOM"/>
    <property type="match status" value="1"/>
</dbReference>
<dbReference type="Pfam" id="PF00089">
    <property type="entry name" value="Trypsin"/>
    <property type="match status" value="1"/>
</dbReference>
<dbReference type="FunFam" id="2.40.10.10:FF:000003">
    <property type="entry name" value="Transmembrane serine protease 3"/>
    <property type="match status" value="1"/>
</dbReference>